<dbReference type="EMBL" id="SGPJ01000162">
    <property type="protein sequence ID" value="THG97535.1"/>
    <property type="molecule type" value="Genomic_DNA"/>
</dbReference>
<dbReference type="AlphaFoldDB" id="A0A4S4KH04"/>
<organism evidence="1 2">
    <name type="scientific">Hermanssonia centrifuga</name>
    <dbReference type="NCBI Taxonomy" id="98765"/>
    <lineage>
        <taxon>Eukaryota</taxon>
        <taxon>Fungi</taxon>
        <taxon>Dikarya</taxon>
        <taxon>Basidiomycota</taxon>
        <taxon>Agaricomycotina</taxon>
        <taxon>Agaricomycetes</taxon>
        <taxon>Polyporales</taxon>
        <taxon>Meruliaceae</taxon>
        <taxon>Hermanssonia</taxon>
    </lineage>
</organism>
<proteinExistence type="predicted"/>
<reference evidence="1 2" key="1">
    <citation type="submission" date="2019-02" db="EMBL/GenBank/DDBJ databases">
        <title>Genome sequencing of the rare red list fungi Phlebia centrifuga.</title>
        <authorList>
            <person name="Buettner E."/>
            <person name="Kellner H."/>
        </authorList>
    </citation>
    <scope>NUCLEOTIDE SEQUENCE [LARGE SCALE GENOMIC DNA]</scope>
    <source>
        <strain evidence="1 2">DSM 108282</strain>
    </source>
</reference>
<keyword evidence="2" id="KW-1185">Reference proteome</keyword>
<dbReference type="SUPFAM" id="SSF53756">
    <property type="entry name" value="UDP-Glycosyltransferase/glycogen phosphorylase"/>
    <property type="match status" value="1"/>
</dbReference>
<evidence type="ECO:0000313" key="2">
    <source>
        <dbReference type="Proteomes" id="UP000309038"/>
    </source>
</evidence>
<protein>
    <submittedName>
        <fullName evidence="1">Uncharacterized protein</fullName>
    </submittedName>
</protein>
<evidence type="ECO:0000313" key="1">
    <source>
        <dbReference type="EMBL" id="THG97535.1"/>
    </source>
</evidence>
<gene>
    <name evidence="1" type="ORF">EW026_g4483</name>
</gene>
<accession>A0A4S4KH04</accession>
<sequence length="239" mass="26732">MSRPTVEKSILHLVLAAYQAWGHVKPLCNLAARIVKSRPVTVTLVTARPFHERVDQELARSFEENENHFRRRIRVVAIMTNEQNPFDVQGFNASFSELYKKLADEEAVVCAKTGETLEQLNSPDAAILGIFGHALLLAVHEHSKRPVKVFTWYPGSVAAALFMFGPAGPNKGGDLSKEIEEETARSGKSIVEAAEEYFFGKHGIKGEIIRIPGLPPMYDYEFYPQDVCHMYQPGFGVDN</sequence>
<name>A0A4S4KH04_9APHY</name>
<dbReference type="Gene3D" id="3.40.50.2000">
    <property type="entry name" value="Glycogen Phosphorylase B"/>
    <property type="match status" value="1"/>
</dbReference>
<dbReference type="Proteomes" id="UP000309038">
    <property type="component" value="Unassembled WGS sequence"/>
</dbReference>
<comment type="caution">
    <text evidence="1">The sequence shown here is derived from an EMBL/GenBank/DDBJ whole genome shotgun (WGS) entry which is preliminary data.</text>
</comment>